<dbReference type="AlphaFoldDB" id="A0A026VVK7"/>
<dbReference type="PROSITE" id="PS50994">
    <property type="entry name" value="INTEGRASE"/>
    <property type="match status" value="1"/>
</dbReference>
<dbReference type="InterPro" id="IPR012337">
    <property type="entry name" value="RNaseH-like_sf"/>
</dbReference>
<keyword evidence="4" id="KW-1185">Reference proteome</keyword>
<dbReference type="PANTHER" id="PTHR47331:SF1">
    <property type="entry name" value="GAG-LIKE PROTEIN"/>
    <property type="match status" value="1"/>
</dbReference>
<evidence type="ECO:0000313" key="3">
    <source>
        <dbReference type="EMBL" id="EZA47680.1"/>
    </source>
</evidence>
<dbReference type="Pfam" id="PF17921">
    <property type="entry name" value="Integrase_H2C2"/>
    <property type="match status" value="1"/>
</dbReference>
<sequence length="947" mass="104939">MANSTVRSDTSPFSLSHLPTIRLPPFDGKYEEWEHFRDRFTALIRDNPDLSDFARMHYLTSSLKGRALECIANLSVTADNFAIAWHTLKGRFENKRRLVATHPSSLLNLPAVTRESASDLHALRDKLNITLSALTRLNRSDSELWNDVLVHLVVQKLDPVTRKAWTLKAGDADVLPTYDDLARFLHARVRAIEEFAPDSLRKSGPKSTPRVSASTASSTASDRDLCPLCQAQHYLSKCPEFISKNAGQRRDVVKRHKRCSNCLSAYHASADCRSVNTCRSCQQKHHSMLHTSAERSSGSSTMATTDTVSISTTPAAEVTSLISSSDKRLRSRVLLATALIRVSVSSGRSAVVRALVDQGSEMTFVSERLVQLLKAKRVRAPISVSALGGISAGTFRHAVQIRVTPRHASNPTYDTTAVILPKTLTSCAPTDRCNLASYAHLKNLILADVDPTSSEPIEVLLGADLYCRRQVRPGDPTGALGPALSSAEIGLAKVFWLQRIQAENFPTEIHALANQQPLSSRSPLLALTPFLDRDGLVRVGGRLRKAPLAFSVRHPVLLSAHPLVELIIHNAHIRALHAGPQLTLNVLRRDFWILRARNAVKARIHKCIVCTRERAAIPTQIMGDLPAHRVTPTTRSFLHCGVDYAGPVLVRASAGRGIPSRKAYVAVFICLATKAVHLDLVSDYSTPAFIGAFSRFCARRGLPASMYSDNGTTFIGADKELTIAYKTALRDPNFLNQTAADHIEWHFIPPSAPHFGGLWESGVKSVKHHLRRVLSSHTLTFEETFEELTTVLCNIESCLNSRPLAALTDTLDDYECLTPGHFLVGSALTSPPEPSLLALNENRLSRWQLVRQLSERFWKLWQTDYLNTLQQRAKWREPTASVKVGQLVLIRNDSLPPCKWELGRVSQCHAGDDGFVRVVTIRTATSEYRRPIRKLCVLPVNIEPTRQ</sequence>
<name>A0A026VVK7_OOCBI</name>
<dbReference type="InterPro" id="IPR041588">
    <property type="entry name" value="Integrase_H2C2"/>
</dbReference>
<dbReference type="EMBL" id="KK107796">
    <property type="protein sequence ID" value="EZA47680.1"/>
    <property type="molecule type" value="Genomic_DNA"/>
</dbReference>
<feature type="compositionally biased region" description="Polar residues" evidence="1">
    <location>
        <begin position="294"/>
        <end position="309"/>
    </location>
</feature>
<dbReference type="Proteomes" id="UP000053097">
    <property type="component" value="Unassembled WGS sequence"/>
</dbReference>
<dbReference type="OMA" id="ALEECEW"/>
<reference evidence="3 4" key="1">
    <citation type="journal article" date="2014" name="Curr. Biol.">
        <title>The genome of the clonal raider ant Cerapachys biroi.</title>
        <authorList>
            <person name="Oxley P.R."/>
            <person name="Ji L."/>
            <person name="Fetter-Pruneda I."/>
            <person name="McKenzie S.K."/>
            <person name="Li C."/>
            <person name="Hu H."/>
            <person name="Zhang G."/>
            <person name="Kronauer D.J."/>
        </authorList>
    </citation>
    <scope>NUCLEOTIDE SEQUENCE [LARGE SCALE GENOMIC DNA]</scope>
</reference>
<organism evidence="3 4">
    <name type="scientific">Ooceraea biroi</name>
    <name type="common">Clonal raider ant</name>
    <name type="synonym">Cerapachys biroi</name>
    <dbReference type="NCBI Taxonomy" id="2015173"/>
    <lineage>
        <taxon>Eukaryota</taxon>
        <taxon>Metazoa</taxon>
        <taxon>Ecdysozoa</taxon>
        <taxon>Arthropoda</taxon>
        <taxon>Hexapoda</taxon>
        <taxon>Insecta</taxon>
        <taxon>Pterygota</taxon>
        <taxon>Neoptera</taxon>
        <taxon>Endopterygota</taxon>
        <taxon>Hymenoptera</taxon>
        <taxon>Apocrita</taxon>
        <taxon>Aculeata</taxon>
        <taxon>Formicoidea</taxon>
        <taxon>Formicidae</taxon>
        <taxon>Dorylinae</taxon>
        <taxon>Ooceraea</taxon>
    </lineage>
</organism>
<dbReference type="SUPFAM" id="SSF53098">
    <property type="entry name" value="Ribonuclease H-like"/>
    <property type="match status" value="1"/>
</dbReference>
<accession>A0A026VVK7</accession>
<dbReference type="GO" id="GO:0015074">
    <property type="term" value="P:DNA integration"/>
    <property type="evidence" value="ECO:0007669"/>
    <property type="project" value="InterPro"/>
</dbReference>
<gene>
    <name evidence="3" type="ORF">X777_15428</name>
</gene>
<dbReference type="PANTHER" id="PTHR47331">
    <property type="entry name" value="PHD-TYPE DOMAIN-CONTAINING PROTEIN"/>
    <property type="match status" value="1"/>
</dbReference>
<feature type="region of interest" description="Disordered" evidence="1">
    <location>
        <begin position="289"/>
        <end position="309"/>
    </location>
</feature>
<dbReference type="GO" id="GO:0003676">
    <property type="term" value="F:nucleic acid binding"/>
    <property type="evidence" value="ECO:0007669"/>
    <property type="project" value="InterPro"/>
</dbReference>
<feature type="domain" description="Integrase catalytic" evidence="2">
    <location>
        <begin position="628"/>
        <end position="827"/>
    </location>
</feature>
<evidence type="ECO:0000313" key="4">
    <source>
        <dbReference type="Proteomes" id="UP000053097"/>
    </source>
</evidence>
<proteinExistence type="predicted"/>
<dbReference type="Gene3D" id="3.30.420.10">
    <property type="entry name" value="Ribonuclease H-like superfamily/Ribonuclease H"/>
    <property type="match status" value="1"/>
</dbReference>
<protein>
    <recommendedName>
        <fullName evidence="2">Integrase catalytic domain-containing protein</fullName>
    </recommendedName>
</protein>
<dbReference type="InterPro" id="IPR001584">
    <property type="entry name" value="Integrase_cat-core"/>
</dbReference>
<evidence type="ECO:0000256" key="1">
    <source>
        <dbReference type="SAM" id="MobiDB-lite"/>
    </source>
</evidence>
<dbReference type="InterPro" id="IPR036397">
    <property type="entry name" value="RNaseH_sf"/>
</dbReference>
<dbReference type="Pfam" id="PF03564">
    <property type="entry name" value="DUF1759"/>
    <property type="match status" value="1"/>
</dbReference>
<dbReference type="InterPro" id="IPR040676">
    <property type="entry name" value="DUF5641"/>
</dbReference>
<dbReference type="Pfam" id="PF18701">
    <property type="entry name" value="DUF5641"/>
    <property type="match status" value="1"/>
</dbReference>
<dbReference type="OrthoDB" id="7548183at2759"/>
<dbReference type="InterPro" id="IPR005312">
    <property type="entry name" value="DUF1759"/>
</dbReference>
<evidence type="ECO:0000259" key="2">
    <source>
        <dbReference type="PROSITE" id="PS50994"/>
    </source>
</evidence>